<dbReference type="GO" id="GO:0006364">
    <property type="term" value="P:rRNA processing"/>
    <property type="evidence" value="ECO:0007669"/>
    <property type="project" value="UniProtKB-UniRule"/>
</dbReference>
<comment type="similarity">
    <text evidence="1 7">Belongs to the endoribonuclease YbeY family.</text>
</comment>
<dbReference type="PANTHER" id="PTHR46986:SF1">
    <property type="entry name" value="ENDORIBONUCLEASE YBEY, CHLOROPLASTIC"/>
    <property type="match status" value="1"/>
</dbReference>
<accession>A0A5C6AXZ3</accession>
<dbReference type="Pfam" id="PF02130">
    <property type="entry name" value="YbeY"/>
    <property type="match status" value="1"/>
</dbReference>
<keyword evidence="2 7" id="KW-0540">Nuclease</keyword>
<dbReference type="InterPro" id="IPR002036">
    <property type="entry name" value="YbeY"/>
</dbReference>
<dbReference type="GO" id="GO:0005737">
    <property type="term" value="C:cytoplasm"/>
    <property type="evidence" value="ECO:0007669"/>
    <property type="project" value="UniProtKB-SubCell"/>
</dbReference>
<keyword evidence="4 7" id="KW-0255">Endonuclease</keyword>
<evidence type="ECO:0000256" key="1">
    <source>
        <dbReference type="ARBA" id="ARBA00010875"/>
    </source>
</evidence>
<dbReference type="EMBL" id="SJPN01000003">
    <property type="protein sequence ID" value="TWU04610.1"/>
    <property type="molecule type" value="Genomic_DNA"/>
</dbReference>
<organism evidence="9 10">
    <name type="scientific">Stieleria varia</name>
    <dbReference type="NCBI Taxonomy" id="2528005"/>
    <lineage>
        <taxon>Bacteria</taxon>
        <taxon>Pseudomonadati</taxon>
        <taxon>Planctomycetota</taxon>
        <taxon>Planctomycetia</taxon>
        <taxon>Pirellulales</taxon>
        <taxon>Pirellulaceae</taxon>
        <taxon>Stieleria</taxon>
    </lineage>
</organism>
<evidence type="ECO:0000256" key="2">
    <source>
        <dbReference type="ARBA" id="ARBA00022722"/>
    </source>
</evidence>
<dbReference type="HAMAP" id="MF_00009">
    <property type="entry name" value="Endoribonucl_YbeY"/>
    <property type="match status" value="1"/>
</dbReference>
<dbReference type="NCBIfam" id="TIGR00043">
    <property type="entry name" value="rRNA maturation RNase YbeY"/>
    <property type="match status" value="1"/>
</dbReference>
<dbReference type="PANTHER" id="PTHR46986">
    <property type="entry name" value="ENDORIBONUCLEASE YBEY, CHLOROPLASTIC"/>
    <property type="match status" value="1"/>
</dbReference>
<comment type="function">
    <text evidence="7">Single strand-specific metallo-endoribonuclease involved in late-stage 70S ribosome quality control and in maturation of the 3' terminus of the 16S rRNA.</text>
</comment>
<evidence type="ECO:0000313" key="10">
    <source>
        <dbReference type="Proteomes" id="UP000320176"/>
    </source>
</evidence>
<reference evidence="9 10" key="1">
    <citation type="submission" date="2019-02" db="EMBL/GenBank/DDBJ databases">
        <title>Deep-cultivation of Planctomycetes and their phenomic and genomic characterization uncovers novel biology.</title>
        <authorList>
            <person name="Wiegand S."/>
            <person name="Jogler M."/>
            <person name="Boedeker C."/>
            <person name="Pinto D."/>
            <person name="Vollmers J."/>
            <person name="Rivas-Marin E."/>
            <person name="Kohn T."/>
            <person name="Peeters S.H."/>
            <person name="Heuer A."/>
            <person name="Rast P."/>
            <person name="Oberbeckmann S."/>
            <person name="Bunk B."/>
            <person name="Jeske O."/>
            <person name="Meyerdierks A."/>
            <person name="Storesund J.E."/>
            <person name="Kallscheuer N."/>
            <person name="Luecker S."/>
            <person name="Lage O.M."/>
            <person name="Pohl T."/>
            <person name="Merkel B.J."/>
            <person name="Hornburger P."/>
            <person name="Mueller R.-W."/>
            <person name="Bruemmer F."/>
            <person name="Labrenz M."/>
            <person name="Spormann A.M."/>
            <person name="Op Den Camp H."/>
            <person name="Overmann J."/>
            <person name="Amann R."/>
            <person name="Jetten M.S.M."/>
            <person name="Mascher T."/>
            <person name="Medema M.H."/>
            <person name="Devos D.P."/>
            <person name="Kaster A.-K."/>
            <person name="Ovreas L."/>
            <person name="Rohde M."/>
            <person name="Galperin M.Y."/>
            <person name="Jogler C."/>
        </authorList>
    </citation>
    <scope>NUCLEOTIDE SEQUENCE [LARGE SCALE GENOMIC DNA]</scope>
    <source>
        <strain evidence="9 10">Pla52n</strain>
    </source>
</reference>
<gene>
    <name evidence="7 9" type="primary">ybeY</name>
    <name evidence="9" type="ORF">Pla52n_26520</name>
</gene>
<keyword evidence="7" id="KW-0698">rRNA processing</keyword>
<dbReference type="Proteomes" id="UP000320176">
    <property type="component" value="Unassembled WGS sequence"/>
</dbReference>
<comment type="subcellular location">
    <subcellularLocation>
        <location evidence="7">Cytoplasm</location>
    </subcellularLocation>
</comment>
<dbReference type="Gene3D" id="3.40.390.30">
    <property type="entry name" value="Metalloproteases ('zincins'), catalytic domain"/>
    <property type="match status" value="1"/>
</dbReference>
<comment type="cofactor">
    <cofactor evidence="7">
        <name>Zn(2+)</name>
        <dbReference type="ChEBI" id="CHEBI:29105"/>
    </cofactor>
    <text evidence="7">Binds 1 zinc ion.</text>
</comment>
<keyword evidence="7" id="KW-0690">Ribosome biogenesis</keyword>
<dbReference type="GO" id="GO:0004222">
    <property type="term" value="F:metalloendopeptidase activity"/>
    <property type="evidence" value="ECO:0007669"/>
    <property type="project" value="InterPro"/>
</dbReference>
<evidence type="ECO:0000256" key="7">
    <source>
        <dbReference type="HAMAP-Rule" id="MF_00009"/>
    </source>
</evidence>
<evidence type="ECO:0000256" key="3">
    <source>
        <dbReference type="ARBA" id="ARBA00022723"/>
    </source>
</evidence>
<comment type="caution">
    <text evidence="9">The sequence shown here is derived from an EMBL/GenBank/DDBJ whole genome shotgun (WGS) entry which is preliminary data.</text>
</comment>
<evidence type="ECO:0000256" key="8">
    <source>
        <dbReference type="SAM" id="MobiDB-lite"/>
    </source>
</evidence>
<evidence type="ECO:0000313" key="9">
    <source>
        <dbReference type="EMBL" id="TWU04610.1"/>
    </source>
</evidence>
<keyword evidence="7" id="KW-0963">Cytoplasm</keyword>
<keyword evidence="6 7" id="KW-0862">Zinc</keyword>
<dbReference type="InterPro" id="IPR023091">
    <property type="entry name" value="MetalPrtase_cat_dom_sf_prd"/>
</dbReference>
<name>A0A5C6AXZ3_9BACT</name>
<evidence type="ECO:0000256" key="6">
    <source>
        <dbReference type="ARBA" id="ARBA00022833"/>
    </source>
</evidence>
<dbReference type="RefSeq" id="WP_197454571.1">
    <property type="nucleotide sequence ID" value="NZ_CP151726.1"/>
</dbReference>
<dbReference type="GO" id="GO:0004521">
    <property type="term" value="F:RNA endonuclease activity"/>
    <property type="evidence" value="ECO:0007669"/>
    <property type="project" value="UniProtKB-UniRule"/>
</dbReference>
<dbReference type="EC" id="3.1.-.-" evidence="7"/>
<feature type="binding site" evidence="7">
    <location>
        <position position="155"/>
    </location>
    <ligand>
        <name>Zn(2+)</name>
        <dbReference type="ChEBI" id="CHEBI:29105"/>
        <note>catalytic</note>
    </ligand>
</feature>
<keyword evidence="3 7" id="KW-0479">Metal-binding</keyword>
<evidence type="ECO:0000256" key="5">
    <source>
        <dbReference type="ARBA" id="ARBA00022801"/>
    </source>
</evidence>
<keyword evidence="5 7" id="KW-0378">Hydrolase</keyword>
<feature type="region of interest" description="Disordered" evidence="8">
    <location>
        <begin position="1"/>
        <end position="28"/>
    </location>
</feature>
<feature type="binding site" evidence="7">
    <location>
        <position position="161"/>
    </location>
    <ligand>
        <name>Zn(2+)</name>
        <dbReference type="ChEBI" id="CHEBI:29105"/>
        <note>catalytic</note>
    </ligand>
</feature>
<keyword evidence="10" id="KW-1185">Reference proteome</keyword>
<feature type="binding site" evidence="7">
    <location>
        <position position="151"/>
    </location>
    <ligand>
        <name>Zn(2+)</name>
        <dbReference type="ChEBI" id="CHEBI:29105"/>
        <note>catalytic</note>
    </ligand>
</feature>
<sequence>MSNTPDNSPRDRESSDSGAPDERDLDIDPFGSELTVEIRHDSQIAPLCDDQRIKTAVQVAAASRGFTKGDIGVRLTSDATIREINAQFLQHDYATDVISFGYEAESEYLSGELVVSVDTAARVSATMGQSTIASDGADWPPDAELILYIVHGVLHITGMDDQDPESRSEMRRSELSVLTQLGLNHVARFGADMHPTLDASEVSS</sequence>
<dbReference type="AlphaFoldDB" id="A0A5C6AXZ3"/>
<proteinExistence type="inferred from homology"/>
<dbReference type="SUPFAM" id="SSF55486">
    <property type="entry name" value="Metalloproteases ('zincins'), catalytic domain"/>
    <property type="match status" value="1"/>
</dbReference>
<protein>
    <recommendedName>
        <fullName evidence="7">Endoribonuclease YbeY</fullName>
        <ecNumber evidence="7">3.1.-.-</ecNumber>
    </recommendedName>
</protein>
<evidence type="ECO:0000256" key="4">
    <source>
        <dbReference type="ARBA" id="ARBA00022759"/>
    </source>
</evidence>
<dbReference type="GO" id="GO:0008270">
    <property type="term" value="F:zinc ion binding"/>
    <property type="evidence" value="ECO:0007669"/>
    <property type="project" value="UniProtKB-UniRule"/>
</dbReference>